<keyword evidence="3" id="KW-1185">Reference proteome</keyword>
<name>A0AAE2C7T3_9LAMI</name>
<reference evidence="2" key="2">
    <citation type="journal article" date="2024" name="Plant">
        <title>Genomic evolution and insights into agronomic trait innovations of Sesamum species.</title>
        <authorList>
            <person name="Miao H."/>
            <person name="Wang L."/>
            <person name="Qu L."/>
            <person name="Liu H."/>
            <person name="Sun Y."/>
            <person name="Le M."/>
            <person name="Wang Q."/>
            <person name="Wei S."/>
            <person name="Zheng Y."/>
            <person name="Lin W."/>
            <person name="Duan Y."/>
            <person name="Cao H."/>
            <person name="Xiong S."/>
            <person name="Wang X."/>
            <person name="Wei L."/>
            <person name="Li C."/>
            <person name="Ma Q."/>
            <person name="Ju M."/>
            <person name="Zhao R."/>
            <person name="Li G."/>
            <person name="Mu C."/>
            <person name="Tian Q."/>
            <person name="Mei H."/>
            <person name="Zhang T."/>
            <person name="Gao T."/>
            <person name="Zhang H."/>
        </authorList>
    </citation>
    <scope>NUCLEOTIDE SEQUENCE</scope>
    <source>
        <strain evidence="2">K16</strain>
    </source>
</reference>
<dbReference type="AlphaFoldDB" id="A0AAE2C7T3"/>
<dbReference type="InterPro" id="IPR005162">
    <property type="entry name" value="Retrotrans_gag_dom"/>
</dbReference>
<reference evidence="2" key="1">
    <citation type="submission" date="2020-06" db="EMBL/GenBank/DDBJ databases">
        <authorList>
            <person name="Li T."/>
            <person name="Hu X."/>
            <person name="Zhang T."/>
            <person name="Song X."/>
            <person name="Zhang H."/>
            <person name="Dai N."/>
            <person name="Sheng W."/>
            <person name="Hou X."/>
            <person name="Wei L."/>
        </authorList>
    </citation>
    <scope>NUCLEOTIDE SEQUENCE</scope>
    <source>
        <strain evidence="2">K16</strain>
        <tissue evidence="2">Leaf</tissue>
    </source>
</reference>
<comment type="caution">
    <text evidence="2">The sequence shown here is derived from an EMBL/GenBank/DDBJ whole genome shotgun (WGS) entry which is preliminary data.</text>
</comment>
<dbReference type="Proteomes" id="UP001289374">
    <property type="component" value="Unassembled WGS sequence"/>
</dbReference>
<evidence type="ECO:0000313" key="3">
    <source>
        <dbReference type="Proteomes" id="UP001289374"/>
    </source>
</evidence>
<gene>
    <name evidence="2" type="ORF">Sango_0259000</name>
</gene>
<dbReference type="PANTHER" id="PTHR33223:SF10">
    <property type="entry name" value="AMINOTRANSFERASE-LIKE PLANT MOBILE DOMAIN-CONTAINING PROTEIN"/>
    <property type="match status" value="1"/>
</dbReference>
<dbReference type="PANTHER" id="PTHR33223">
    <property type="entry name" value="CCHC-TYPE DOMAIN-CONTAINING PROTEIN"/>
    <property type="match status" value="1"/>
</dbReference>
<dbReference type="EMBL" id="JACGWL010000001">
    <property type="protein sequence ID" value="KAK4411860.1"/>
    <property type="molecule type" value="Genomic_DNA"/>
</dbReference>
<dbReference type="Pfam" id="PF03732">
    <property type="entry name" value="Retrotrans_gag"/>
    <property type="match status" value="1"/>
</dbReference>
<evidence type="ECO:0000259" key="1">
    <source>
        <dbReference type="Pfam" id="PF03732"/>
    </source>
</evidence>
<evidence type="ECO:0000313" key="2">
    <source>
        <dbReference type="EMBL" id="KAK4411860.1"/>
    </source>
</evidence>
<feature type="domain" description="Retrotransposon gag" evidence="1">
    <location>
        <begin position="61"/>
        <end position="133"/>
    </location>
</feature>
<sequence>MSIERGIPFNEHIMEEELPAHFRAPFHLPAYDGTTDPAEHIRMFENAALLYRYTDGVKCRVFLNTLTNSAQQWFNQLPAGSIISFAEFSSLFQHQFASSKKYQKLVISLFGIKQEEKKTLKREYGHDTNRYRQLRQEIERLIRDCYLKDSKDNMKGVSKMKNSLITTAPA</sequence>
<protein>
    <recommendedName>
        <fullName evidence="1">Retrotransposon gag domain-containing protein</fullName>
    </recommendedName>
</protein>
<accession>A0AAE2C7T3</accession>
<organism evidence="2 3">
    <name type="scientific">Sesamum angolense</name>
    <dbReference type="NCBI Taxonomy" id="2727404"/>
    <lineage>
        <taxon>Eukaryota</taxon>
        <taxon>Viridiplantae</taxon>
        <taxon>Streptophyta</taxon>
        <taxon>Embryophyta</taxon>
        <taxon>Tracheophyta</taxon>
        <taxon>Spermatophyta</taxon>
        <taxon>Magnoliopsida</taxon>
        <taxon>eudicotyledons</taxon>
        <taxon>Gunneridae</taxon>
        <taxon>Pentapetalae</taxon>
        <taxon>asterids</taxon>
        <taxon>lamiids</taxon>
        <taxon>Lamiales</taxon>
        <taxon>Pedaliaceae</taxon>
        <taxon>Sesamum</taxon>
    </lineage>
</organism>
<proteinExistence type="predicted"/>